<dbReference type="Pfam" id="PF00749">
    <property type="entry name" value="tRNA-synt_1c"/>
    <property type="match status" value="1"/>
</dbReference>
<dbReference type="InterPro" id="IPR033910">
    <property type="entry name" value="GluRS_core"/>
</dbReference>
<organism evidence="11 12">
    <name type="scientific">Micromonospora narathiwatensis</name>
    <dbReference type="NCBI Taxonomy" id="299146"/>
    <lineage>
        <taxon>Bacteria</taxon>
        <taxon>Bacillati</taxon>
        <taxon>Actinomycetota</taxon>
        <taxon>Actinomycetes</taxon>
        <taxon>Micromonosporales</taxon>
        <taxon>Micromonosporaceae</taxon>
        <taxon>Micromonospora</taxon>
    </lineage>
</organism>
<evidence type="ECO:0000256" key="3">
    <source>
        <dbReference type="ARBA" id="ARBA00022598"/>
    </source>
</evidence>
<dbReference type="InterPro" id="IPR020751">
    <property type="entry name" value="aa-tRNA-synth_I_codon-bd_sub2"/>
</dbReference>
<dbReference type="InterPro" id="IPR004527">
    <property type="entry name" value="Glu-tRNA-ligase_bac/mito"/>
</dbReference>
<keyword evidence="3 8" id="KW-0436">Ligase</keyword>
<comment type="subcellular location">
    <subcellularLocation>
        <location evidence="8">Cytoplasm</location>
    </subcellularLocation>
</comment>
<keyword evidence="4 8" id="KW-0547">Nucleotide-binding</keyword>
<evidence type="ECO:0000256" key="5">
    <source>
        <dbReference type="ARBA" id="ARBA00022840"/>
    </source>
</evidence>
<dbReference type="GO" id="GO:0000049">
    <property type="term" value="F:tRNA binding"/>
    <property type="evidence" value="ECO:0007669"/>
    <property type="project" value="InterPro"/>
</dbReference>
<dbReference type="PRINTS" id="PR00987">
    <property type="entry name" value="TRNASYNTHGLU"/>
</dbReference>
<dbReference type="InterPro" id="IPR014729">
    <property type="entry name" value="Rossmann-like_a/b/a_fold"/>
</dbReference>
<dbReference type="NCBIfam" id="TIGR00464">
    <property type="entry name" value="gltX_bact"/>
    <property type="match status" value="1"/>
</dbReference>
<keyword evidence="8" id="KW-0479">Metal-binding</keyword>
<dbReference type="Gene3D" id="3.40.50.620">
    <property type="entry name" value="HUPs"/>
    <property type="match status" value="1"/>
</dbReference>
<dbReference type="InterPro" id="IPR020752">
    <property type="entry name" value="Glu-tRNA-synth_I_codon-bd_sub1"/>
</dbReference>
<dbReference type="InterPro" id="IPR049940">
    <property type="entry name" value="GluQ/Sye"/>
</dbReference>
<feature type="binding site" evidence="8">
    <location>
        <position position="122"/>
    </location>
    <ligand>
        <name>Zn(2+)</name>
        <dbReference type="ChEBI" id="CHEBI:29105"/>
    </ligand>
</feature>
<feature type="binding site" evidence="8">
    <location>
        <position position="235"/>
    </location>
    <ligand>
        <name>ATP</name>
        <dbReference type="ChEBI" id="CHEBI:30616"/>
    </ligand>
</feature>
<feature type="short sequence motif" description="'HIGH' region" evidence="8">
    <location>
        <begin position="9"/>
        <end position="19"/>
    </location>
</feature>
<dbReference type="Proteomes" id="UP000198765">
    <property type="component" value="Chromosome I"/>
</dbReference>
<dbReference type="PANTHER" id="PTHR43311">
    <property type="entry name" value="GLUTAMATE--TRNA LIGASE"/>
    <property type="match status" value="1"/>
</dbReference>
<dbReference type="EMBL" id="LT594324">
    <property type="protein sequence ID" value="SBT49038.1"/>
    <property type="molecule type" value="Genomic_DNA"/>
</dbReference>
<keyword evidence="12" id="KW-1185">Reference proteome</keyword>
<feature type="short sequence motif" description="'KMSKS' region" evidence="8">
    <location>
        <begin position="232"/>
        <end position="236"/>
    </location>
</feature>
<keyword evidence="7 8" id="KW-0030">Aminoacyl-tRNA synthetase</keyword>
<dbReference type="Pfam" id="PF19269">
    <property type="entry name" value="Anticodon_2"/>
    <property type="match status" value="1"/>
</dbReference>
<dbReference type="SUPFAM" id="SSF52374">
    <property type="entry name" value="Nucleotidylyl transferase"/>
    <property type="match status" value="1"/>
</dbReference>
<keyword evidence="2 8" id="KW-0963">Cytoplasm</keyword>
<gene>
    <name evidence="8" type="primary">gltX</name>
    <name evidence="11" type="ORF">GA0070621_3338</name>
</gene>
<dbReference type="InterPro" id="IPR001412">
    <property type="entry name" value="aa-tRNA-synth_I_CS"/>
</dbReference>
<dbReference type="InterPro" id="IPR000924">
    <property type="entry name" value="Glu/Gln-tRNA-synth"/>
</dbReference>
<evidence type="ECO:0000256" key="8">
    <source>
        <dbReference type="HAMAP-Rule" id="MF_00022"/>
    </source>
</evidence>
<dbReference type="GO" id="GO:0005829">
    <property type="term" value="C:cytosol"/>
    <property type="evidence" value="ECO:0007669"/>
    <property type="project" value="TreeGrafter"/>
</dbReference>
<dbReference type="Gene3D" id="1.10.8.70">
    <property type="entry name" value="Glutamate-tRNA synthetase, class I, anticodon-binding domain 1"/>
    <property type="match status" value="1"/>
</dbReference>
<dbReference type="OrthoDB" id="9807503at2"/>
<evidence type="ECO:0000256" key="6">
    <source>
        <dbReference type="ARBA" id="ARBA00022917"/>
    </source>
</evidence>
<keyword evidence="6 8" id="KW-0648">Protein biosynthesis</keyword>
<evidence type="ECO:0000256" key="1">
    <source>
        <dbReference type="ARBA" id="ARBA00007894"/>
    </source>
</evidence>
<dbReference type="GO" id="GO:0006424">
    <property type="term" value="P:glutamyl-tRNA aminoacylation"/>
    <property type="evidence" value="ECO:0007669"/>
    <property type="project" value="UniProtKB-UniRule"/>
</dbReference>
<feature type="domain" description="Aminoacyl-tRNA synthetase class I anticodon-binding" evidence="10">
    <location>
        <begin position="315"/>
        <end position="464"/>
    </location>
</feature>
<proteinExistence type="inferred from homology"/>
<dbReference type="InterPro" id="IPR045462">
    <property type="entry name" value="aa-tRNA-synth_I_cd-bd"/>
</dbReference>
<accession>A0A1A8ZYS4</accession>
<dbReference type="PROSITE" id="PS00178">
    <property type="entry name" value="AA_TRNA_LIGASE_I"/>
    <property type="match status" value="1"/>
</dbReference>
<dbReference type="GO" id="GO:0005524">
    <property type="term" value="F:ATP binding"/>
    <property type="evidence" value="ECO:0007669"/>
    <property type="project" value="UniProtKB-UniRule"/>
</dbReference>
<comment type="subunit">
    <text evidence="8">Monomer.</text>
</comment>
<comment type="cofactor">
    <cofactor evidence="8">
        <name>Zn(2+)</name>
        <dbReference type="ChEBI" id="CHEBI:29105"/>
    </cofactor>
    <text evidence="8">Binds 1 zinc ion per subunit.</text>
</comment>
<dbReference type="SUPFAM" id="SSF48163">
    <property type="entry name" value="An anticodon-binding domain of class I aminoacyl-tRNA synthetases"/>
    <property type="match status" value="1"/>
</dbReference>
<dbReference type="GO" id="GO:0004818">
    <property type="term" value="F:glutamate-tRNA ligase activity"/>
    <property type="evidence" value="ECO:0007669"/>
    <property type="project" value="UniProtKB-UniRule"/>
</dbReference>
<feature type="binding site" evidence="8">
    <location>
        <position position="102"/>
    </location>
    <ligand>
        <name>Zn(2+)</name>
        <dbReference type="ChEBI" id="CHEBI:29105"/>
    </ligand>
</feature>
<protein>
    <recommendedName>
        <fullName evidence="8">Glutamate--tRNA ligase</fullName>
        <ecNumber evidence="8">6.1.1.17</ecNumber>
    </recommendedName>
    <alternativeName>
        <fullName evidence="8">Glutamyl-tRNA synthetase</fullName>
        <shortName evidence="8">GluRS</shortName>
    </alternativeName>
</protein>
<sequence>MTVRVRFAPSPTGMFHVGGARSALQNWIYAKQQGGVFVLRIEDTDAARNKPEWTEGILSALDWIGIARGSYEGPHFQSSYAAEHRAAAQRLHVGGRAYYCDCTREDVQARTGSQYAGYDGFCRDRGLPPGEGRALRFRTPDEGETVVVDLIRGEPTFENKLIEDFVIARGDGSPVFLLANVVDDMTMGITHVIRAEEHLPNTPKQQLLWDALGVKPPVWAHVPVVVNEKRQKLSKRRDKVALEAYRDEGYLAEAMRNYLMLLGWAPSGDREIVPWSVIEEEFRLEEVNPSPAFFDEKKLRAFNGDYIRALPVEDFITECQPWLTGTGTIAPPPWQPQEFDPAAFAAVAPLAQTRIAVLSEIVPNVDFLFLADPLIDEAAWAKAMKEGAAELLDAAIAAYEGLESWAAESLKSTLEAVGAERGLKLGKAQAPVRVAITGRTVGLPLFESLEVLGRERTLTRLRAARVRLV</sequence>
<comment type="function">
    <text evidence="8">Catalyzes the attachment of glutamate to tRNA(Glu) in a two-step reaction: glutamate is first activated by ATP to form Glu-AMP and then transferred to the acceptor end of tRNA(Glu).</text>
</comment>
<dbReference type="HAMAP" id="MF_00022">
    <property type="entry name" value="Glu_tRNA_synth_type1"/>
    <property type="match status" value="1"/>
</dbReference>
<dbReference type="AlphaFoldDB" id="A0A1A8ZYS4"/>
<comment type="similarity">
    <text evidence="1 8">Belongs to the class-I aminoacyl-tRNA synthetase family. Glutamate--tRNA ligase type 1 subfamily.</text>
</comment>
<evidence type="ECO:0000313" key="11">
    <source>
        <dbReference type="EMBL" id="SBT49038.1"/>
    </source>
</evidence>
<keyword evidence="5 8" id="KW-0067">ATP-binding</keyword>
<feature type="binding site" evidence="8">
    <location>
        <position position="100"/>
    </location>
    <ligand>
        <name>Zn(2+)</name>
        <dbReference type="ChEBI" id="CHEBI:29105"/>
    </ligand>
</feature>
<feature type="binding site" evidence="8">
    <location>
        <position position="124"/>
    </location>
    <ligand>
        <name>Zn(2+)</name>
        <dbReference type="ChEBI" id="CHEBI:29105"/>
    </ligand>
</feature>
<keyword evidence="8" id="KW-0862">Zinc</keyword>
<reference evidence="11 12" key="1">
    <citation type="submission" date="2016-06" db="EMBL/GenBank/DDBJ databases">
        <authorList>
            <person name="Kjaerup R.B."/>
            <person name="Dalgaard T.S."/>
            <person name="Juul-Madsen H.R."/>
        </authorList>
    </citation>
    <scope>NUCLEOTIDE SEQUENCE [LARGE SCALE GENOMIC DNA]</scope>
    <source>
        <strain evidence="11 12">DSM 45248</strain>
    </source>
</reference>
<dbReference type="EC" id="6.1.1.17" evidence="8"/>
<dbReference type="PATRIC" id="fig|299146.4.peg.3462"/>
<dbReference type="Gene3D" id="1.10.10.350">
    <property type="match status" value="1"/>
</dbReference>
<evidence type="ECO:0000256" key="7">
    <source>
        <dbReference type="ARBA" id="ARBA00023146"/>
    </source>
</evidence>
<dbReference type="PANTHER" id="PTHR43311:SF2">
    <property type="entry name" value="GLUTAMATE--TRNA LIGASE, MITOCHONDRIAL-RELATED"/>
    <property type="match status" value="1"/>
</dbReference>
<evidence type="ECO:0000259" key="9">
    <source>
        <dbReference type="Pfam" id="PF00749"/>
    </source>
</evidence>
<evidence type="ECO:0000313" key="12">
    <source>
        <dbReference type="Proteomes" id="UP000198765"/>
    </source>
</evidence>
<dbReference type="InterPro" id="IPR020058">
    <property type="entry name" value="Glu/Gln-tRNA-synth_Ib_cat-dom"/>
</dbReference>
<comment type="catalytic activity">
    <reaction evidence="8">
        <text>tRNA(Glu) + L-glutamate + ATP = L-glutamyl-tRNA(Glu) + AMP + diphosphate</text>
        <dbReference type="Rhea" id="RHEA:23540"/>
        <dbReference type="Rhea" id="RHEA-COMP:9663"/>
        <dbReference type="Rhea" id="RHEA-COMP:9680"/>
        <dbReference type="ChEBI" id="CHEBI:29985"/>
        <dbReference type="ChEBI" id="CHEBI:30616"/>
        <dbReference type="ChEBI" id="CHEBI:33019"/>
        <dbReference type="ChEBI" id="CHEBI:78442"/>
        <dbReference type="ChEBI" id="CHEBI:78520"/>
        <dbReference type="ChEBI" id="CHEBI:456215"/>
        <dbReference type="EC" id="6.1.1.17"/>
    </reaction>
</comment>
<dbReference type="GO" id="GO:0008270">
    <property type="term" value="F:zinc ion binding"/>
    <property type="evidence" value="ECO:0007669"/>
    <property type="project" value="UniProtKB-UniRule"/>
</dbReference>
<evidence type="ECO:0000256" key="4">
    <source>
        <dbReference type="ARBA" id="ARBA00022741"/>
    </source>
</evidence>
<evidence type="ECO:0000256" key="2">
    <source>
        <dbReference type="ARBA" id="ARBA00022490"/>
    </source>
</evidence>
<feature type="domain" description="Glutamyl/glutaminyl-tRNA synthetase class Ib catalytic" evidence="9">
    <location>
        <begin position="3"/>
        <end position="300"/>
    </location>
</feature>
<dbReference type="InterPro" id="IPR008925">
    <property type="entry name" value="aa_tRNA-synth_I_cd-bd_sf"/>
</dbReference>
<dbReference type="RefSeq" id="WP_091196659.1">
    <property type="nucleotide sequence ID" value="NZ_LT594324.1"/>
</dbReference>
<name>A0A1A8ZYS4_9ACTN</name>
<evidence type="ECO:0000259" key="10">
    <source>
        <dbReference type="Pfam" id="PF19269"/>
    </source>
</evidence>
<dbReference type="CDD" id="cd00808">
    <property type="entry name" value="GluRS_core"/>
    <property type="match status" value="1"/>
</dbReference>